<dbReference type="InterPro" id="IPR022460">
    <property type="entry name" value="Flavoprotein_PP4765"/>
</dbReference>
<proteinExistence type="predicted"/>
<dbReference type="Pfam" id="PF22780">
    <property type="entry name" value="HI0933_like_1st"/>
    <property type="match status" value="1"/>
</dbReference>
<dbReference type="AlphaFoldDB" id="A0A916QX10"/>
<dbReference type="Gene3D" id="3.50.50.60">
    <property type="entry name" value="FAD/NAD(P)-binding domain"/>
    <property type="match status" value="1"/>
</dbReference>
<evidence type="ECO:0000256" key="3">
    <source>
        <dbReference type="ARBA" id="ARBA00022827"/>
    </source>
</evidence>
<dbReference type="Gene3D" id="1.10.8.260">
    <property type="entry name" value="HI0933 insert domain-like"/>
    <property type="match status" value="1"/>
</dbReference>
<dbReference type="Gene3D" id="2.40.30.10">
    <property type="entry name" value="Translation factors"/>
    <property type="match status" value="1"/>
</dbReference>
<dbReference type="InterPro" id="IPR055178">
    <property type="entry name" value="RsdA/BaiN/AoA(So)-like_dom"/>
</dbReference>
<dbReference type="EMBL" id="BMKA01000002">
    <property type="protein sequence ID" value="GGA19710.1"/>
    <property type="molecule type" value="Genomic_DNA"/>
</dbReference>
<dbReference type="RefSeq" id="WP_188674329.1">
    <property type="nucleotide sequence ID" value="NZ_BMKA01000002.1"/>
</dbReference>
<protein>
    <submittedName>
        <fullName evidence="6">NAD(FAD)-utilizing dehydrogenase</fullName>
    </submittedName>
</protein>
<evidence type="ECO:0000313" key="7">
    <source>
        <dbReference type="Proteomes" id="UP000628017"/>
    </source>
</evidence>
<dbReference type="NCBIfam" id="TIGR03862">
    <property type="entry name" value="flavo_PP4765"/>
    <property type="match status" value="1"/>
</dbReference>
<organism evidence="6 7">
    <name type="scientific">Neptunicoccus cionae</name>
    <dbReference type="NCBI Taxonomy" id="2035344"/>
    <lineage>
        <taxon>Bacteria</taxon>
        <taxon>Pseudomonadati</taxon>
        <taxon>Pseudomonadota</taxon>
        <taxon>Alphaproteobacteria</taxon>
        <taxon>Rhodobacterales</taxon>
        <taxon>Paracoccaceae</taxon>
        <taxon>Neptunicoccus</taxon>
    </lineage>
</organism>
<dbReference type="PRINTS" id="PR00420">
    <property type="entry name" value="RNGMNOXGNASE"/>
</dbReference>
<dbReference type="PANTHER" id="PTHR42887">
    <property type="entry name" value="OS12G0638800 PROTEIN"/>
    <property type="match status" value="1"/>
</dbReference>
<reference evidence="6" key="2">
    <citation type="submission" date="2020-09" db="EMBL/GenBank/DDBJ databases">
        <authorList>
            <person name="Sun Q."/>
            <person name="Zhou Y."/>
        </authorList>
    </citation>
    <scope>NUCLEOTIDE SEQUENCE</scope>
    <source>
        <strain evidence="6">CGMCC 1.15880</strain>
    </source>
</reference>
<dbReference type="InterPro" id="IPR004792">
    <property type="entry name" value="BaiN-like"/>
</dbReference>
<dbReference type="Proteomes" id="UP000628017">
    <property type="component" value="Unassembled WGS sequence"/>
</dbReference>
<gene>
    <name evidence="6" type="ORF">GCM10011498_20760</name>
</gene>
<sequence>MTPDQTPDALVIGAGPAGLMAAEMLVQSGLSVLLAEAKPSVGRKFLMAGKSGLNLTKDEPDEPFLAAFGPAGEHLHACLSEFGPEHVKRWAEDLGQTVFTGSSGRVFPEVMKASPLLRNWLARLNNKGVDLRTRWRWTGWEGSRFQFETPEGTRIVTPKVAVLALGGASWARLGSDGAWTALLAAKGAEITEFAPSNMGITVEWSPHMEPRFGSPLKSIAITCGGKTATGEAVLSRAGLEGSLIYQFSAAFRAGAELQVDLFPDLSAAQLQERIDKAGAKTSLTNILRKTLRLDPAKTALFLEFARQTPRSTLGSTLKGLTIPYTGTAPLDQAISVAGGLRWRSLSEDFELVAAKGVFCAGEMLDWEAPTGGYLITACLATGRAAGLAAARTAKALKT</sequence>
<dbReference type="InterPro" id="IPR023166">
    <property type="entry name" value="BaiN-like_dom_sf"/>
</dbReference>
<keyword evidence="2" id="KW-0285">Flavoprotein</keyword>
<feature type="domain" description="RsdA/BaiN/AoA(So)-like insert" evidence="5">
    <location>
        <begin position="195"/>
        <end position="335"/>
    </location>
</feature>
<comment type="caution">
    <text evidence="6">The sequence shown here is derived from an EMBL/GenBank/DDBJ whole genome shotgun (WGS) entry which is preliminary data.</text>
</comment>
<evidence type="ECO:0000256" key="1">
    <source>
        <dbReference type="ARBA" id="ARBA00001974"/>
    </source>
</evidence>
<dbReference type="NCBIfam" id="TIGR00275">
    <property type="entry name" value="aminoacetone oxidase family FAD-binding enzyme"/>
    <property type="match status" value="1"/>
</dbReference>
<comment type="cofactor">
    <cofactor evidence="1">
        <name>FAD</name>
        <dbReference type="ChEBI" id="CHEBI:57692"/>
    </cofactor>
</comment>
<dbReference type="SUPFAM" id="SSF51905">
    <property type="entry name" value="FAD/NAD(P)-binding domain"/>
    <property type="match status" value="1"/>
</dbReference>
<dbReference type="Pfam" id="PF03486">
    <property type="entry name" value="HI0933_like"/>
    <property type="match status" value="1"/>
</dbReference>
<reference evidence="6" key="1">
    <citation type="journal article" date="2014" name="Int. J. Syst. Evol. Microbiol.">
        <title>Complete genome sequence of Corynebacterium casei LMG S-19264T (=DSM 44701T), isolated from a smear-ripened cheese.</title>
        <authorList>
            <consortium name="US DOE Joint Genome Institute (JGI-PGF)"/>
            <person name="Walter F."/>
            <person name="Albersmeier A."/>
            <person name="Kalinowski J."/>
            <person name="Ruckert C."/>
        </authorList>
    </citation>
    <scope>NUCLEOTIDE SEQUENCE</scope>
    <source>
        <strain evidence="6">CGMCC 1.15880</strain>
    </source>
</reference>
<keyword evidence="3" id="KW-0274">FAD</keyword>
<evidence type="ECO:0000259" key="5">
    <source>
        <dbReference type="Pfam" id="PF22780"/>
    </source>
</evidence>
<evidence type="ECO:0000256" key="2">
    <source>
        <dbReference type="ARBA" id="ARBA00022630"/>
    </source>
</evidence>
<feature type="domain" description="RsdA/BaiN/AoA(So)-like Rossmann fold-like" evidence="4">
    <location>
        <begin position="8"/>
        <end position="386"/>
    </location>
</feature>
<dbReference type="InterPro" id="IPR057661">
    <property type="entry name" value="RsdA/BaiN/AoA(So)_Rossmann"/>
</dbReference>
<keyword evidence="7" id="KW-1185">Reference proteome</keyword>
<evidence type="ECO:0000259" key="4">
    <source>
        <dbReference type="Pfam" id="PF03486"/>
    </source>
</evidence>
<accession>A0A916QX10</accession>
<dbReference type="InterPro" id="IPR036188">
    <property type="entry name" value="FAD/NAD-bd_sf"/>
</dbReference>
<name>A0A916QX10_9RHOB</name>
<evidence type="ECO:0000313" key="6">
    <source>
        <dbReference type="EMBL" id="GGA19710.1"/>
    </source>
</evidence>
<dbReference type="PANTHER" id="PTHR42887:SF1">
    <property type="entry name" value="BLR3961 PROTEIN"/>
    <property type="match status" value="1"/>
</dbReference>
<dbReference type="SUPFAM" id="SSF160996">
    <property type="entry name" value="HI0933 insert domain-like"/>
    <property type="match status" value="1"/>
</dbReference>